<reference evidence="2" key="2">
    <citation type="submission" date="2025-08" db="UniProtKB">
        <authorList>
            <consortium name="Ensembl"/>
        </authorList>
    </citation>
    <scope>IDENTIFICATION</scope>
</reference>
<evidence type="ECO:0000313" key="3">
    <source>
        <dbReference type="Proteomes" id="UP000472268"/>
    </source>
</evidence>
<sequence>MKFLLFLLILLAMEPVVSAECWMNGHCWLVCKSEEDRLTYCSNHKQCCVLSRYLTIQPMTVERIQPWTIPQRSKPGQRGNINGYHVH</sequence>
<name>A0A673URY5_SURSU</name>
<dbReference type="Ensembl" id="ENSSSUT00005027401.1">
    <property type="protein sequence ID" value="ENSSSUP00005023925.1"/>
    <property type="gene ID" value="ENSSSUG00005015585.1"/>
</dbReference>
<evidence type="ECO:0000313" key="2">
    <source>
        <dbReference type="Ensembl" id="ENSSSUP00005023925.1"/>
    </source>
</evidence>
<dbReference type="Proteomes" id="UP000472268">
    <property type="component" value="Chromosome 12"/>
</dbReference>
<keyword evidence="1" id="KW-0732">Signal</keyword>
<reference evidence="2 3" key="1">
    <citation type="submission" date="2019-05" db="EMBL/GenBank/DDBJ databases">
        <title>A Chromosome-scale Meerkat (S. suricatta) Genome Assembly.</title>
        <authorList>
            <person name="Dudchenko O."/>
            <person name="Lieberman Aiden E."/>
            <person name="Tung J."/>
            <person name="Barreiro L.B."/>
            <person name="Clutton-Brock T.H."/>
        </authorList>
    </citation>
    <scope>NUCLEOTIDE SEQUENCE [LARGE SCALE GENOMIC DNA]</scope>
</reference>
<reference evidence="2" key="3">
    <citation type="submission" date="2025-09" db="UniProtKB">
        <authorList>
            <consortium name="Ensembl"/>
        </authorList>
    </citation>
    <scope>IDENTIFICATION</scope>
</reference>
<dbReference type="AlphaFoldDB" id="A0A673URY5"/>
<proteinExistence type="predicted"/>
<feature type="signal peptide" evidence="1">
    <location>
        <begin position="1"/>
        <end position="19"/>
    </location>
</feature>
<feature type="chain" id="PRO_5032751736" evidence="1">
    <location>
        <begin position="20"/>
        <end position="87"/>
    </location>
</feature>
<dbReference type="OMA" id="GHCRLVC"/>
<evidence type="ECO:0000256" key="1">
    <source>
        <dbReference type="SAM" id="SignalP"/>
    </source>
</evidence>
<accession>A0A673URY5</accession>
<protein>
    <submittedName>
        <fullName evidence="2">Defensin beta 119</fullName>
    </submittedName>
</protein>
<keyword evidence="3" id="KW-1185">Reference proteome</keyword>
<organism evidence="2 3">
    <name type="scientific">Suricata suricatta</name>
    <name type="common">Meerkat</name>
    <dbReference type="NCBI Taxonomy" id="37032"/>
    <lineage>
        <taxon>Eukaryota</taxon>
        <taxon>Metazoa</taxon>
        <taxon>Chordata</taxon>
        <taxon>Craniata</taxon>
        <taxon>Vertebrata</taxon>
        <taxon>Euteleostomi</taxon>
        <taxon>Mammalia</taxon>
        <taxon>Eutheria</taxon>
        <taxon>Laurasiatheria</taxon>
        <taxon>Carnivora</taxon>
        <taxon>Feliformia</taxon>
        <taxon>Herpestidae</taxon>
        <taxon>Suricata</taxon>
    </lineage>
</organism>